<dbReference type="Proteomes" id="UP000002027">
    <property type="component" value="Chromosome 1"/>
</dbReference>
<dbReference type="HOGENOM" id="CLU_026974_1_3_0"/>
<dbReference type="PANTHER" id="PTHR30222:SF17">
    <property type="entry name" value="SPERMIDINE_PUTRESCINE-BINDING PERIPLASMIC PROTEIN"/>
    <property type="match status" value="1"/>
</dbReference>
<dbReference type="RefSeq" id="WP_012871761.1">
    <property type="nucleotide sequence ID" value="NC_013523.1"/>
</dbReference>
<accession>D1C397</accession>
<name>D1C397_SPHTD</name>
<dbReference type="AlphaFoldDB" id="D1C397"/>
<dbReference type="eggNOG" id="COG0687">
    <property type="taxonomic scope" value="Bacteria"/>
</dbReference>
<keyword evidence="7" id="KW-1185">Reference proteome</keyword>
<organism evidence="6 7">
    <name type="scientific">Sphaerobacter thermophilus (strain ATCC 49802 / DSM 20745 / KCCM 41009 / NCIMB 13125 / S 6022)</name>
    <dbReference type="NCBI Taxonomy" id="479434"/>
    <lineage>
        <taxon>Bacteria</taxon>
        <taxon>Pseudomonadati</taxon>
        <taxon>Thermomicrobiota</taxon>
        <taxon>Thermomicrobia</taxon>
        <taxon>Sphaerobacterales</taxon>
        <taxon>Sphaerobacterineae</taxon>
        <taxon>Sphaerobacteraceae</taxon>
        <taxon>Sphaerobacter</taxon>
    </lineage>
</organism>
<dbReference type="EMBL" id="CP001823">
    <property type="protein sequence ID" value="ACZ38714.1"/>
    <property type="molecule type" value="Genomic_DNA"/>
</dbReference>
<dbReference type="STRING" id="479434.Sthe_1279"/>
<dbReference type="Gene3D" id="3.40.190.10">
    <property type="entry name" value="Periplasmic binding protein-like II"/>
    <property type="match status" value="2"/>
</dbReference>
<keyword evidence="3" id="KW-0732">Signal</keyword>
<evidence type="ECO:0000256" key="5">
    <source>
        <dbReference type="SAM" id="MobiDB-lite"/>
    </source>
</evidence>
<gene>
    <name evidence="6" type="ordered locus">Sthe_1279</name>
</gene>
<dbReference type="InterPro" id="IPR001188">
    <property type="entry name" value="Sperm_putr-bd"/>
</dbReference>
<reference evidence="7" key="1">
    <citation type="submission" date="2009-11" db="EMBL/GenBank/DDBJ databases">
        <title>The complete chromosome 1 of Sphaerobacter thermophilus DSM 20745.</title>
        <authorList>
            <person name="Lucas S."/>
            <person name="Copeland A."/>
            <person name="Lapidus A."/>
            <person name="Glavina del Rio T."/>
            <person name="Dalin E."/>
            <person name="Tice H."/>
            <person name="Bruce D."/>
            <person name="Goodwin L."/>
            <person name="Pitluck S."/>
            <person name="Kyrpides N."/>
            <person name="Mavromatis K."/>
            <person name="Ivanova N."/>
            <person name="Mikhailova N."/>
            <person name="LaButti K.M."/>
            <person name="Clum A."/>
            <person name="Sun H.I."/>
            <person name="Brettin T."/>
            <person name="Detter J.C."/>
            <person name="Han C."/>
            <person name="Larimer F."/>
            <person name="Land M."/>
            <person name="Hauser L."/>
            <person name="Markowitz V."/>
            <person name="Cheng J.F."/>
            <person name="Hugenholtz P."/>
            <person name="Woyke T."/>
            <person name="Wu D."/>
            <person name="Steenblock K."/>
            <person name="Schneider S."/>
            <person name="Pukall R."/>
            <person name="Goeker M."/>
            <person name="Klenk H.P."/>
            <person name="Eisen J.A."/>
        </authorList>
    </citation>
    <scope>NUCLEOTIDE SEQUENCE [LARGE SCALE GENOMIC DNA]</scope>
    <source>
        <strain evidence="7">ATCC 49802 / DSM 20745 / S 6022</strain>
    </source>
</reference>
<dbReference type="OrthoDB" id="9769319at2"/>
<feature type="compositionally biased region" description="Gly residues" evidence="5">
    <location>
        <begin position="57"/>
        <end position="66"/>
    </location>
</feature>
<dbReference type="GO" id="GO:0015846">
    <property type="term" value="P:polyamine transport"/>
    <property type="evidence" value="ECO:0007669"/>
    <property type="project" value="InterPro"/>
</dbReference>
<keyword evidence="2" id="KW-0813">Transport</keyword>
<dbReference type="KEGG" id="sti:Sthe_1279"/>
<keyword evidence="4" id="KW-0574">Periplasm</keyword>
<sequence length="418" mass="45488">MARRHTQALVRAWLRGSISRRELIRRLALAGMSMPAIVALLAACGGSAEPASTPAGGDQGSSGGEGTATSEEGTAGEGSTLNVTMPDYIDRSKLSAELHLYNWSEYLAPEVPKAFEAAYGVRVIEDTFASNEDLLAKLQGGASGYDVIVPSDYMVGVMIQLGMLEPLDKDVIQSFANIDPGNLGAYYDPNNDYSMPYLWGTTGVLYDVNVLGEGLDSWEAVFHPAPEAQGKLAMLDDQREVIGAALMFLGYSVNETSDEALAKAKELLLEQKPYVTAYSSQNNDDMMLGGEAVMAHMWTGDALLTADQKEGLTYFLPKEGAVIWQDNLAVPKGAPNLYTAMAFIDFMNLPEVAAANANFVWYGSPNKAARDQGLIEDWILENPSVYPSAEVMERLQWIEDVGDDISKYDRIWTEFKTA</sequence>
<proteinExistence type="predicted"/>
<comment type="subcellular location">
    <subcellularLocation>
        <location evidence="1">Periplasm</location>
    </subcellularLocation>
</comment>
<dbReference type="PRINTS" id="PR00909">
    <property type="entry name" value="SPERMDNBNDNG"/>
</dbReference>
<feature type="region of interest" description="Disordered" evidence="5">
    <location>
        <begin position="49"/>
        <end position="83"/>
    </location>
</feature>
<evidence type="ECO:0000256" key="4">
    <source>
        <dbReference type="ARBA" id="ARBA00022764"/>
    </source>
</evidence>
<dbReference type="InParanoid" id="D1C397"/>
<evidence type="ECO:0000256" key="1">
    <source>
        <dbReference type="ARBA" id="ARBA00004418"/>
    </source>
</evidence>
<dbReference type="SUPFAM" id="SSF53850">
    <property type="entry name" value="Periplasmic binding protein-like II"/>
    <property type="match status" value="1"/>
</dbReference>
<evidence type="ECO:0000313" key="7">
    <source>
        <dbReference type="Proteomes" id="UP000002027"/>
    </source>
</evidence>
<protein>
    <submittedName>
        <fullName evidence="6">Extracellular solute-binding protein family 1</fullName>
    </submittedName>
</protein>
<dbReference type="PANTHER" id="PTHR30222">
    <property type="entry name" value="SPERMIDINE/PUTRESCINE-BINDING PERIPLASMIC PROTEIN"/>
    <property type="match status" value="1"/>
</dbReference>
<evidence type="ECO:0000256" key="2">
    <source>
        <dbReference type="ARBA" id="ARBA00022448"/>
    </source>
</evidence>
<reference evidence="6 7" key="2">
    <citation type="journal article" date="2010" name="Stand. Genomic Sci.">
        <title>Complete genome sequence of Desulfohalobium retbaense type strain (HR(100)).</title>
        <authorList>
            <person name="Spring S."/>
            <person name="Nolan M."/>
            <person name="Lapidus A."/>
            <person name="Glavina Del Rio T."/>
            <person name="Copeland A."/>
            <person name="Tice H."/>
            <person name="Cheng J.F."/>
            <person name="Lucas S."/>
            <person name="Land M."/>
            <person name="Chen F."/>
            <person name="Bruce D."/>
            <person name="Goodwin L."/>
            <person name="Pitluck S."/>
            <person name="Ivanova N."/>
            <person name="Mavromatis K."/>
            <person name="Mikhailova N."/>
            <person name="Pati A."/>
            <person name="Chen A."/>
            <person name="Palaniappan K."/>
            <person name="Hauser L."/>
            <person name="Chang Y.J."/>
            <person name="Jeffries C.D."/>
            <person name="Munk C."/>
            <person name="Kiss H."/>
            <person name="Chain P."/>
            <person name="Han C."/>
            <person name="Brettin T."/>
            <person name="Detter J.C."/>
            <person name="Schuler E."/>
            <person name="Goker M."/>
            <person name="Rohde M."/>
            <person name="Bristow J."/>
            <person name="Eisen J.A."/>
            <person name="Markowitz V."/>
            <person name="Hugenholtz P."/>
            <person name="Kyrpides N.C."/>
            <person name="Klenk H.P."/>
        </authorList>
    </citation>
    <scope>NUCLEOTIDE SEQUENCE [LARGE SCALE GENOMIC DNA]</scope>
    <source>
        <strain evidence="7">ATCC 49802 / DSM 20745 / S 6022</strain>
    </source>
</reference>
<feature type="compositionally biased region" description="Low complexity" evidence="5">
    <location>
        <begin position="67"/>
        <end position="80"/>
    </location>
</feature>
<dbReference type="CDD" id="cd13590">
    <property type="entry name" value="PBP2_PotD_PotF_like"/>
    <property type="match status" value="1"/>
</dbReference>
<evidence type="ECO:0000256" key="3">
    <source>
        <dbReference type="ARBA" id="ARBA00022729"/>
    </source>
</evidence>
<evidence type="ECO:0000313" key="6">
    <source>
        <dbReference type="EMBL" id="ACZ38714.1"/>
    </source>
</evidence>
<dbReference type="GO" id="GO:0042597">
    <property type="term" value="C:periplasmic space"/>
    <property type="evidence" value="ECO:0007669"/>
    <property type="project" value="UniProtKB-SubCell"/>
</dbReference>
<dbReference type="Pfam" id="PF13416">
    <property type="entry name" value="SBP_bac_8"/>
    <property type="match status" value="1"/>
</dbReference>
<dbReference type="InterPro" id="IPR006059">
    <property type="entry name" value="SBP"/>
</dbReference>
<dbReference type="GO" id="GO:0019808">
    <property type="term" value="F:polyamine binding"/>
    <property type="evidence" value="ECO:0007669"/>
    <property type="project" value="InterPro"/>
</dbReference>